<protein>
    <submittedName>
        <fullName evidence="2">Uncharacterized protein</fullName>
    </submittedName>
</protein>
<keyword evidence="3" id="KW-1185">Reference proteome</keyword>
<dbReference type="AlphaFoldDB" id="A0AAV4H9Y8"/>
<name>A0AAV4H9Y8_9GAST</name>
<reference evidence="2 3" key="1">
    <citation type="journal article" date="2021" name="Elife">
        <title>Chloroplast acquisition without the gene transfer in kleptoplastic sea slugs, Plakobranchus ocellatus.</title>
        <authorList>
            <person name="Maeda T."/>
            <person name="Takahashi S."/>
            <person name="Yoshida T."/>
            <person name="Shimamura S."/>
            <person name="Takaki Y."/>
            <person name="Nagai Y."/>
            <person name="Toyoda A."/>
            <person name="Suzuki Y."/>
            <person name="Arimoto A."/>
            <person name="Ishii H."/>
            <person name="Satoh N."/>
            <person name="Nishiyama T."/>
            <person name="Hasebe M."/>
            <person name="Maruyama T."/>
            <person name="Minagawa J."/>
            <person name="Obokata J."/>
            <person name="Shigenobu S."/>
        </authorList>
    </citation>
    <scope>NUCLEOTIDE SEQUENCE [LARGE SCALE GENOMIC DNA]</scope>
</reference>
<dbReference type="EMBL" id="BMAT01001888">
    <property type="protein sequence ID" value="GFR94753.1"/>
    <property type="molecule type" value="Genomic_DNA"/>
</dbReference>
<sequence length="110" mass="12228">MFYLSAIDVTVKQLVKINLYNSLHQPKQLDMESKQISTGTSTSSATPHLQPPTTNFTTTTTTIIIITMIITTNTSSARQPQTARRWWSGGVVELHTVEARERAGRVVKVV</sequence>
<accession>A0AAV4H9Y8</accession>
<dbReference type="Proteomes" id="UP000762676">
    <property type="component" value="Unassembled WGS sequence"/>
</dbReference>
<evidence type="ECO:0000313" key="3">
    <source>
        <dbReference type="Proteomes" id="UP000762676"/>
    </source>
</evidence>
<gene>
    <name evidence="2" type="ORF">ElyMa_000927000</name>
</gene>
<proteinExistence type="predicted"/>
<evidence type="ECO:0000313" key="2">
    <source>
        <dbReference type="EMBL" id="GFR94753.1"/>
    </source>
</evidence>
<comment type="caution">
    <text evidence="2">The sequence shown here is derived from an EMBL/GenBank/DDBJ whole genome shotgun (WGS) entry which is preliminary data.</text>
</comment>
<feature type="region of interest" description="Disordered" evidence="1">
    <location>
        <begin position="30"/>
        <end position="56"/>
    </location>
</feature>
<feature type="compositionally biased region" description="Polar residues" evidence="1">
    <location>
        <begin position="34"/>
        <end position="47"/>
    </location>
</feature>
<evidence type="ECO:0000256" key="1">
    <source>
        <dbReference type="SAM" id="MobiDB-lite"/>
    </source>
</evidence>
<organism evidence="2 3">
    <name type="scientific">Elysia marginata</name>
    <dbReference type="NCBI Taxonomy" id="1093978"/>
    <lineage>
        <taxon>Eukaryota</taxon>
        <taxon>Metazoa</taxon>
        <taxon>Spiralia</taxon>
        <taxon>Lophotrochozoa</taxon>
        <taxon>Mollusca</taxon>
        <taxon>Gastropoda</taxon>
        <taxon>Heterobranchia</taxon>
        <taxon>Euthyneura</taxon>
        <taxon>Panpulmonata</taxon>
        <taxon>Sacoglossa</taxon>
        <taxon>Placobranchoidea</taxon>
        <taxon>Plakobranchidae</taxon>
        <taxon>Elysia</taxon>
    </lineage>
</organism>